<evidence type="ECO:0000256" key="8">
    <source>
        <dbReference type="ARBA" id="ARBA00023204"/>
    </source>
</evidence>
<dbReference type="SUPFAM" id="SSF56219">
    <property type="entry name" value="DNase I-like"/>
    <property type="match status" value="1"/>
</dbReference>
<keyword evidence="4" id="KW-0479">Metal-binding</keyword>
<keyword evidence="11" id="KW-1185">Reference proteome</keyword>
<dbReference type="EMBL" id="BAAARE010000014">
    <property type="protein sequence ID" value="GAA2491578.1"/>
    <property type="molecule type" value="Genomic_DNA"/>
</dbReference>
<dbReference type="Gene3D" id="3.60.10.10">
    <property type="entry name" value="Endonuclease/exonuclease/phosphatase"/>
    <property type="match status" value="1"/>
</dbReference>
<evidence type="ECO:0000256" key="6">
    <source>
        <dbReference type="ARBA" id="ARBA00022801"/>
    </source>
</evidence>
<evidence type="ECO:0000256" key="3">
    <source>
        <dbReference type="ARBA" id="ARBA00022722"/>
    </source>
</evidence>
<dbReference type="Pfam" id="PF03372">
    <property type="entry name" value="Exo_endo_phos"/>
    <property type="match status" value="1"/>
</dbReference>
<dbReference type="InterPro" id="IPR051547">
    <property type="entry name" value="TDP2-like"/>
</dbReference>
<dbReference type="GO" id="GO:0004519">
    <property type="term" value="F:endonuclease activity"/>
    <property type="evidence" value="ECO:0007669"/>
    <property type="project" value="UniProtKB-KW"/>
</dbReference>
<keyword evidence="8" id="KW-0234">DNA repair</keyword>
<gene>
    <name evidence="10" type="ORF">GCM10009858_32010</name>
</gene>
<keyword evidence="3" id="KW-0540">Nuclease</keyword>
<evidence type="ECO:0000256" key="4">
    <source>
        <dbReference type="ARBA" id="ARBA00022723"/>
    </source>
</evidence>
<name>A0ABP5Z5Z3_9MICO</name>
<proteinExistence type="predicted"/>
<organism evidence="10 11">
    <name type="scientific">Terrabacter carboxydivorans</name>
    <dbReference type="NCBI Taxonomy" id="619730"/>
    <lineage>
        <taxon>Bacteria</taxon>
        <taxon>Bacillati</taxon>
        <taxon>Actinomycetota</taxon>
        <taxon>Actinomycetes</taxon>
        <taxon>Micrococcales</taxon>
        <taxon>Intrasporangiaceae</taxon>
        <taxon>Terrabacter</taxon>
    </lineage>
</organism>
<reference evidence="11" key="1">
    <citation type="journal article" date="2019" name="Int. J. Syst. Evol. Microbiol.">
        <title>The Global Catalogue of Microorganisms (GCM) 10K type strain sequencing project: providing services to taxonomists for standard genome sequencing and annotation.</title>
        <authorList>
            <consortium name="The Broad Institute Genomics Platform"/>
            <consortium name="The Broad Institute Genome Sequencing Center for Infectious Disease"/>
            <person name="Wu L."/>
            <person name="Ma J."/>
        </authorList>
    </citation>
    <scope>NUCLEOTIDE SEQUENCE [LARGE SCALE GENOMIC DNA]</scope>
    <source>
        <strain evidence="11">JCM 16259</strain>
    </source>
</reference>
<evidence type="ECO:0000256" key="7">
    <source>
        <dbReference type="ARBA" id="ARBA00022842"/>
    </source>
</evidence>
<keyword evidence="5" id="KW-0227">DNA damage</keyword>
<comment type="cofactor">
    <cofactor evidence="2">
        <name>Mg(2+)</name>
        <dbReference type="ChEBI" id="CHEBI:18420"/>
    </cofactor>
</comment>
<sequence>MRGARPQHVLRVMSYNVHDLLDDRAAAARVVRAVAPDVLCLQEVPRRLTTELRLPPFARDCRLLWSGGRRGTGGTAVLTAPRVVVHGVSRGRLRVRFPDRTRGYAAATVSLPGAGPRARPVTVVSVHLGLRPQQRREHARTVLDRVGDRAGDRTVVAGDLNEGHGGAAYDLIAARHPLASPSLPTYPADRPTVALDAIFAGRDLEVVGTPDVGVDALDLAAASDHRPVWVDLDLREGC</sequence>
<keyword evidence="10" id="KW-0255">Endonuclease</keyword>
<dbReference type="InterPro" id="IPR005135">
    <property type="entry name" value="Endo/exonuclease/phosphatase"/>
</dbReference>
<feature type="domain" description="Endonuclease/exonuclease/phosphatase" evidence="9">
    <location>
        <begin position="13"/>
        <end position="225"/>
    </location>
</feature>
<evidence type="ECO:0000313" key="10">
    <source>
        <dbReference type="EMBL" id="GAA2491578.1"/>
    </source>
</evidence>
<dbReference type="InterPro" id="IPR036691">
    <property type="entry name" value="Endo/exonu/phosph_ase_sf"/>
</dbReference>
<evidence type="ECO:0000256" key="1">
    <source>
        <dbReference type="ARBA" id="ARBA00001936"/>
    </source>
</evidence>
<keyword evidence="6" id="KW-0378">Hydrolase</keyword>
<dbReference type="PANTHER" id="PTHR15822">
    <property type="entry name" value="TRAF AND TNF RECEPTOR-ASSOCIATED PROTEIN"/>
    <property type="match status" value="1"/>
</dbReference>
<protein>
    <submittedName>
        <fullName evidence="10">Endonuclease/exonuclease/phosphatase family protein</fullName>
    </submittedName>
</protein>
<evidence type="ECO:0000259" key="9">
    <source>
        <dbReference type="Pfam" id="PF03372"/>
    </source>
</evidence>
<evidence type="ECO:0000313" key="11">
    <source>
        <dbReference type="Proteomes" id="UP001500730"/>
    </source>
</evidence>
<keyword evidence="7" id="KW-0460">Magnesium</keyword>
<comment type="cofactor">
    <cofactor evidence="1">
        <name>Mn(2+)</name>
        <dbReference type="ChEBI" id="CHEBI:29035"/>
    </cofactor>
</comment>
<accession>A0ABP5Z5Z3</accession>
<evidence type="ECO:0000256" key="2">
    <source>
        <dbReference type="ARBA" id="ARBA00001946"/>
    </source>
</evidence>
<dbReference type="PANTHER" id="PTHR15822:SF4">
    <property type="entry name" value="TYROSYL-DNA PHOSPHODIESTERASE 2"/>
    <property type="match status" value="1"/>
</dbReference>
<comment type="caution">
    <text evidence="10">The sequence shown here is derived from an EMBL/GenBank/DDBJ whole genome shotgun (WGS) entry which is preliminary data.</text>
</comment>
<evidence type="ECO:0000256" key="5">
    <source>
        <dbReference type="ARBA" id="ARBA00022763"/>
    </source>
</evidence>
<dbReference type="Proteomes" id="UP001500730">
    <property type="component" value="Unassembled WGS sequence"/>
</dbReference>